<keyword evidence="9" id="KW-0119">Carbohydrate metabolism</keyword>
<dbReference type="OMA" id="TRICDWP"/>
<dbReference type="FunFam" id="3.10.50.10:FF:000004">
    <property type="entry name" value="Chitinase 5"/>
    <property type="match status" value="3"/>
</dbReference>
<dbReference type="STRING" id="7232.A0A484BB79"/>
<dbReference type="SMART" id="SM00494">
    <property type="entry name" value="ChtBD2"/>
    <property type="match status" value="4"/>
</dbReference>
<protein>
    <recommendedName>
        <fullName evidence="3">chitinase</fullName>
        <ecNumber evidence="3">3.2.1.14</ecNumber>
    </recommendedName>
</protein>
<comment type="similarity">
    <text evidence="2">Belongs to the glycosyl hydrolase 18 family. Chitinase class II subfamily.</text>
</comment>
<feature type="compositionally biased region" description="Acidic residues" evidence="13">
    <location>
        <begin position="1546"/>
        <end position="1556"/>
    </location>
</feature>
<dbReference type="InterPro" id="IPR029070">
    <property type="entry name" value="Chitinase_insertion_sf"/>
</dbReference>
<dbReference type="InterPro" id="IPR001579">
    <property type="entry name" value="Glyco_hydro_18_chit_AS"/>
</dbReference>
<evidence type="ECO:0000256" key="6">
    <source>
        <dbReference type="ARBA" id="ARBA00022801"/>
    </source>
</evidence>
<feature type="compositionally biased region" description="Low complexity" evidence="13">
    <location>
        <begin position="1014"/>
        <end position="1024"/>
    </location>
</feature>
<dbReference type="GO" id="GO:0000272">
    <property type="term" value="P:polysaccharide catabolic process"/>
    <property type="evidence" value="ECO:0007669"/>
    <property type="project" value="UniProtKB-KW"/>
</dbReference>
<keyword evidence="5" id="KW-0732">Signal</keyword>
<dbReference type="Gene3D" id="3.20.20.80">
    <property type="entry name" value="Glycosidases"/>
    <property type="match status" value="4"/>
</dbReference>
<feature type="region of interest" description="Disordered" evidence="13">
    <location>
        <begin position="1452"/>
        <end position="1556"/>
    </location>
</feature>
<dbReference type="PANTHER" id="PTHR11177">
    <property type="entry name" value="CHITINASE"/>
    <property type="match status" value="1"/>
</dbReference>
<feature type="domain" description="Chitin-binding type-2" evidence="14">
    <location>
        <begin position="887"/>
        <end position="940"/>
    </location>
</feature>
<evidence type="ECO:0000256" key="9">
    <source>
        <dbReference type="ARBA" id="ARBA00023277"/>
    </source>
</evidence>
<feature type="domain" description="GH18" evidence="15">
    <location>
        <begin position="1578"/>
        <end position="1946"/>
    </location>
</feature>
<dbReference type="Pfam" id="PF00704">
    <property type="entry name" value="Glyco_hydro_18"/>
    <property type="match status" value="4"/>
</dbReference>
<evidence type="ECO:0000256" key="13">
    <source>
        <dbReference type="SAM" id="MobiDB-lite"/>
    </source>
</evidence>
<keyword evidence="6 12" id="KW-0378">Hydrolase</keyword>
<feature type="compositionally biased region" description="Acidic residues" evidence="13">
    <location>
        <begin position="1480"/>
        <end position="1499"/>
    </location>
</feature>
<keyword evidence="10 12" id="KW-0326">Glycosidase</keyword>
<dbReference type="PROSITE" id="PS50940">
    <property type="entry name" value="CHIT_BIND_II"/>
    <property type="match status" value="4"/>
</dbReference>
<evidence type="ECO:0000259" key="14">
    <source>
        <dbReference type="PROSITE" id="PS50940"/>
    </source>
</evidence>
<dbReference type="InterPro" id="IPR050314">
    <property type="entry name" value="Glycosyl_Hydrlase_18"/>
</dbReference>
<feature type="domain" description="Chitin-binding type-2" evidence="14">
    <location>
        <begin position="753"/>
        <end position="808"/>
    </location>
</feature>
<dbReference type="GO" id="GO:0008843">
    <property type="term" value="F:endochitinase activity"/>
    <property type="evidence" value="ECO:0007669"/>
    <property type="project" value="UniProtKB-EC"/>
</dbReference>
<dbReference type="OrthoDB" id="76388at2759"/>
<keyword evidence="4" id="KW-0147">Chitin-binding</keyword>
<dbReference type="FunFam" id="3.20.20.80:FF:000048">
    <property type="entry name" value="Brain chitinase and chia"/>
    <property type="match status" value="2"/>
</dbReference>
<feature type="domain" description="GH18" evidence="15">
    <location>
        <begin position="1062"/>
        <end position="1431"/>
    </location>
</feature>
<dbReference type="InterPro" id="IPR002557">
    <property type="entry name" value="Chitin-bd_dom"/>
</dbReference>
<dbReference type="Gene3D" id="2.170.140.10">
    <property type="entry name" value="Chitin binding domain"/>
    <property type="match status" value="4"/>
</dbReference>
<dbReference type="GO" id="GO:0006032">
    <property type="term" value="P:chitin catabolic process"/>
    <property type="evidence" value="ECO:0007669"/>
    <property type="project" value="UniProtKB-KW"/>
</dbReference>
<dbReference type="FunFam" id="3.20.20.80:FF:000007">
    <property type="entry name" value="Acidic mammalian chitinase"/>
    <property type="match status" value="2"/>
</dbReference>
<dbReference type="SUPFAM" id="SSF54556">
    <property type="entry name" value="Chitinase insertion domain"/>
    <property type="match status" value="4"/>
</dbReference>
<keyword evidence="8" id="KW-1015">Disulfide bond</keyword>
<dbReference type="PROSITE" id="PS51910">
    <property type="entry name" value="GH18_2"/>
    <property type="match status" value="4"/>
</dbReference>
<dbReference type="Gene3D" id="3.10.50.10">
    <property type="match status" value="4"/>
</dbReference>
<evidence type="ECO:0000256" key="10">
    <source>
        <dbReference type="ARBA" id="ARBA00023295"/>
    </source>
</evidence>
<feature type="domain" description="GH18" evidence="15">
    <location>
        <begin position="2109"/>
        <end position="2478"/>
    </location>
</feature>
<keyword evidence="7" id="KW-0146">Chitin degradation</keyword>
<dbReference type="SMART" id="SM00636">
    <property type="entry name" value="Glyco_18"/>
    <property type="match status" value="4"/>
</dbReference>
<feature type="domain" description="Chitin-binding type-2" evidence="14">
    <location>
        <begin position="955"/>
        <end position="1009"/>
    </location>
</feature>
<dbReference type="PANTHER" id="PTHR11177:SF359">
    <property type="entry name" value="CHITINASE 10-RELATED"/>
    <property type="match status" value="1"/>
</dbReference>
<dbReference type="InterPro" id="IPR001223">
    <property type="entry name" value="Glyco_hydro18_cat"/>
</dbReference>
<keyword evidence="17" id="KW-1185">Reference proteome</keyword>
<feature type="compositionally biased region" description="Pro residues" evidence="13">
    <location>
        <begin position="2084"/>
        <end position="2102"/>
    </location>
</feature>
<evidence type="ECO:0000256" key="11">
    <source>
        <dbReference type="ARBA" id="ARBA00023326"/>
    </source>
</evidence>
<feature type="region of interest" description="Disordered" evidence="13">
    <location>
        <begin position="1014"/>
        <end position="1054"/>
    </location>
</feature>
<feature type="region of interest" description="Disordered" evidence="13">
    <location>
        <begin position="811"/>
        <end position="891"/>
    </location>
</feature>
<feature type="compositionally biased region" description="Pro residues" evidence="13">
    <location>
        <begin position="629"/>
        <end position="638"/>
    </location>
</feature>
<feature type="region of interest" description="Disordered" evidence="13">
    <location>
        <begin position="616"/>
        <end position="741"/>
    </location>
</feature>
<comment type="catalytic activity">
    <reaction evidence="1">
        <text>Random endo-hydrolysis of N-acetyl-beta-D-glucosaminide (1-&gt;4)-beta-linkages in chitin and chitodextrins.</text>
        <dbReference type="EC" id="3.2.1.14"/>
    </reaction>
</comment>
<dbReference type="FunFam" id="3.10.50.10:FF:000001">
    <property type="entry name" value="Chitinase 3-like 1"/>
    <property type="match status" value="1"/>
</dbReference>
<proteinExistence type="inferred from homology"/>
<feature type="domain" description="GH18" evidence="15">
    <location>
        <begin position="246"/>
        <end position="616"/>
    </location>
</feature>
<comment type="caution">
    <text evidence="16">The sequence shown here is derived from an EMBL/GenBank/DDBJ whole genome shotgun (WGS) entry which is preliminary data.</text>
</comment>
<evidence type="ECO:0000256" key="4">
    <source>
        <dbReference type="ARBA" id="ARBA00022669"/>
    </source>
</evidence>
<dbReference type="InterPro" id="IPR036508">
    <property type="entry name" value="Chitin-bd_dom_sf"/>
</dbReference>
<keyword evidence="11" id="KW-0624">Polysaccharide degradation</keyword>
<feature type="compositionally biased region" description="Acidic residues" evidence="13">
    <location>
        <begin position="116"/>
        <end position="127"/>
    </location>
</feature>
<dbReference type="FunFam" id="2.170.140.10:FF:000004">
    <property type="entry name" value="Chitinase 5"/>
    <property type="match status" value="2"/>
</dbReference>
<dbReference type="SUPFAM" id="SSF51445">
    <property type="entry name" value="(Trans)glycosidases"/>
    <property type="match status" value="4"/>
</dbReference>
<feature type="region of interest" description="Disordered" evidence="13">
    <location>
        <begin position="107"/>
        <end position="134"/>
    </location>
</feature>
<feature type="domain" description="Chitin-binding type-2" evidence="14">
    <location>
        <begin position="1998"/>
        <end position="2050"/>
    </location>
</feature>
<dbReference type="CDD" id="cd02872">
    <property type="entry name" value="GH18_chitolectin_chitotriosidase"/>
    <property type="match status" value="4"/>
</dbReference>
<feature type="compositionally biased region" description="Low complexity" evidence="13">
    <location>
        <begin position="822"/>
        <end position="842"/>
    </location>
</feature>
<evidence type="ECO:0000256" key="1">
    <source>
        <dbReference type="ARBA" id="ARBA00000822"/>
    </source>
</evidence>
<feature type="compositionally biased region" description="Low complexity" evidence="13">
    <location>
        <begin position="1512"/>
        <end position="1545"/>
    </location>
</feature>
<dbReference type="GO" id="GO:0005576">
    <property type="term" value="C:extracellular region"/>
    <property type="evidence" value="ECO:0007669"/>
    <property type="project" value="InterPro"/>
</dbReference>
<evidence type="ECO:0000256" key="12">
    <source>
        <dbReference type="RuleBase" id="RU000489"/>
    </source>
</evidence>
<dbReference type="PROSITE" id="PS01095">
    <property type="entry name" value="GH18_1"/>
    <property type="match status" value="1"/>
</dbReference>
<feature type="compositionally biased region" description="Low complexity" evidence="13">
    <location>
        <begin position="657"/>
        <end position="720"/>
    </location>
</feature>
<evidence type="ECO:0000256" key="5">
    <source>
        <dbReference type="ARBA" id="ARBA00022729"/>
    </source>
</evidence>
<evidence type="ECO:0000256" key="7">
    <source>
        <dbReference type="ARBA" id="ARBA00023024"/>
    </source>
</evidence>
<dbReference type="GO" id="GO:0008061">
    <property type="term" value="F:chitin binding"/>
    <property type="evidence" value="ECO:0007669"/>
    <property type="project" value="UniProtKB-KW"/>
</dbReference>
<evidence type="ECO:0000259" key="15">
    <source>
        <dbReference type="PROSITE" id="PS51910"/>
    </source>
</evidence>
<name>A0A484BB79_DRONA</name>
<dbReference type="SUPFAM" id="SSF57625">
    <property type="entry name" value="Invertebrate chitin-binding proteins"/>
    <property type="match status" value="4"/>
</dbReference>
<sequence length="2487" mass="277602">MLGWLAYSGGGGSCLDERAPKEKSTATGHIRIEAPEVHVAPSYKPAFVRAAVESMPVEDEPGALSRFSTRPTFGEVFLPLRSAVESVPSISERDVAQLRESSPLRSFVRDSVEAQPSDDDDEDDESLEFASPASYVRDVPEEIKQEKVSHLVEPDPWSVSDKYAAFIAPSSSDNYQPQPYRSGSPHQELLKAVDLEQLEHIDELDSYTEQQFYGALAQADLTQDGAYGALLHAKTTTEKKNYNTVPKVLCYMSNWAFYRKADGHFVPEQLDPKLCSAIVYSFASLDPDHLTIREFDPWVDIENQYYKRVVALGVPVLIAMGGWTDSSGDKYSRLAADEIKRKVFASSAAGFLQRHGFSGIHLDWNYPKCWQSDCSKGPASDRPNLTKLLREIRSELKRVNPKMQLGVAISGYKEIISEAYELAALSEIVDYMTVMSYDYHGAWEGQTGHVSPLYGRPQDKYPQYNTDYTMQLLVKMGARREKLIMSIPFYGQSFTLEQSSQRLVGEGIPASGPGDAGELTKQPGMLAYYEICQRIRKQKWQTGRDAERKSGPYAMLRDQWVGYEDAASVEAKARYAVNNDFGGVAAWTVDLDDFQNRCCSEPFPLLRAVNRALGRLNTEPPTRSNCERPPQPITPVPPQMTTISSDGSQGGAHSDHTTSWPTWDQTSTSTSTRRPTSSATTTRRTSSTTTTRRPTTSSTTTTTTTTPAWWTSTAAPITTRRPAKPKPKPTKTTARPSHTTIPAPALVYPVVQAANCEAGEFYPDKKNCNSYYHCIIPGELRQQFCPGGLHWNNEVKGCDWPASAQCTVKKQHTSTTSGIPVTKSTTQRPSSSTTKRPTTTTTKKPRRPSTSVKPSRKPTKPAQKPQQATSTTRKPNRTTRRPRPPTSSRCNEGEYYTHRNCGKYYICVNGALVPSECGSELHWDALRKICDWPENVQCVTSKKYLRIVQSKASEEDPCNGEERVPYPGDCSKYLFCLWNRLQAADCPPGLHYNEALGNCDWPVAAQCKENGASGAAGSSSGSSKPKPPAAAKPVPTTQRPSTTPRPTYPTDKPQLQPLDGYYKVVCYFTNWAWYRKGLGRYTPDDINTDLCTHVVYGFAVLDYSELTLRTHDSWADIDNNFYTRVSGLKSKGVKVSLALGGWNDSQGDKYSRLVRNAAARAKFIRHALDFIEKYGFEGLDLDWEYPVCWQTECNKGFADEKEGFTAWVRELSEAFKPRGLLLSTAVSPSKKIIDAGYDVAELARYFDWIAVMTYDFHGQWDKKTGHVAPLYHHPDDDYDYFNANFSLNYWIERGAPSRKIVMGMPLYGQSFTLENAKNNGLNAKAPGPGQAGEFTRAAGFLAYYEICERVKHQGWEVVQDERGRMGPYARKGTQWVSYDDPAMIRKKSQLVRALNLGGGMVWALDLDDFRNRCGDGVHPLLREIHDVLKDPPSGYEPTPGLTPAEIESVEEQAISAEVGTASVESEAGQSSQEKPAQESSEAEEVESEGGEEQEEEEQEVAVMQPPQPETGSNSEDSSNETANNENESVSAEVGNNNNNNNNEPESSQENEVDPNEDIEEGDFEMESGYPIADSGTDYKVVCYFTNWAWYRQGGGKYLPEDIDADLCTHIVYGFAVLNRDKLTIQPHDSWADLDNKFYERVVSYRKKGAKVTVAIGGWNDSAGDKYARLVRSASARARFIRHVMDFIEQYGFDGLDLDWEYPVCWQVDCKKGTADEKEGFTELVRELSQAFKPKGWLLSAAVSPNKKVIDAGYDVPELSHYFDWIAVMAYDYHGQWDKRTGHVAPMYDHPEGTATFNANFSINYWLESGAERKKIVMGMPMYGQSFSLAQASANELNAPTYGGGEAGEATRARGFLAYYEICSYIQRRGWNVVRDARGRMGPYAYSRDQWVSFDDAPMIRHKSEYVRAMGLGGAMIWALDLDDFKNDCGCESYPLLKTINRVLRGYPGPHPKCALEPSEKTMVAGDKGTIQSAKPTVNTVTPANIVATPAGPAEPGQPIDCGGRNYAPHDRDCNKYYICQYGEFIEQRCPAGLHWNENYCDWPNNAQCAVRSDQTTQPPVVHRPKPTSPTPTHKPATKPTKKPFTPPNKKPIARPKPTPAPPLGSNEAYKVVCYFTNWAWYRPGQGKYLPEDIDANLCTHIVYGFAVLNGNSLTIKTHDSWADIDNRFYERVVEYKQKGLRVTVAIGGWNDSLGSKYARLVLDPKARARFIESILVFVEKYGFEGLDLDWEYPVCWQVDCAKGSPAEKQGFAALVRELSDAFRPRGLLLSAAVSPSKMVIDAGYDVPQLARYFDWIAVMTYDFHGHWDKQTGHVAPLYYVEGDANPYFNANYSIHYWLDQGTPASKLVMGMPLYGQSFSLADPKARSLNDRSVGPGQAGTYTRAGGFLAYYEICEKVSAGGWTVVRDDEGRIGPYAYSGNQWVSYDDVADIRRKAQFVRSLRLGGGMVWALDLDDFHGRCGCGKHPLLRTLNQELRGIPGQRANDCT</sequence>
<dbReference type="InterPro" id="IPR011583">
    <property type="entry name" value="Chitinase_II/V-like_cat"/>
</dbReference>
<evidence type="ECO:0000256" key="2">
    <source>
        <dbReference type="ARBA" id="ARBA00009121"/>
    </source>
</evidence>
<dbReference type="InterPro" id="IPR017853">
    <property type="entry name" value="GH"/>
</dbReference>
<feature type="compositionally biased region" description="Basic residues" evidence="13">
    <location>
        <begin position="874"/>
        <end position="883"/>
    </location>
</feature>
<feature type="compositionally biased region" description="Low complexity" evidence="13">
    <location>
        <begin position="1031"/>
        <end position="1050"/>
    </location>
</feature>
<evidence type="ECO:0000313" key="16">
    <source>
        <dbReference type="EMBL" id="TDG46107.1"/>
    </source>
</evidence>
<dbReference type="Proteomes" id="UP000295192">
    <property type="component" value="Unassembled WGS sequence"/>
</dbReference>
<evidence type="ECO:0000313" key="17">
    <source>
        <dbReference type="Proteomes" id="UP000295192"/>
    </source>
</evidence>
<dbReference type="EC" id="3.2.1.14" evidence="3"/>
<accession>A0A484BB79</accession>
<dbReference type="EMBL" id="LSRL02000064">
    <property type="protein sequence ID" value="TDG46107.1"/>
    <property type="molecule type" value="Genomic_DNA"/>
</dbReference>
<evidence type="ECO:0000256" key="3">
    <source>
        <dbReference type="ARBA" id="ARBA00012729"/>
    </source>
</evidence>
<reference evidence="16 17" key="1">
    <citation type="journal article" date="2019" name="J. Hered.">
        <title>An Improved Genome Assembly for Drosophila navojoa, the Basal Species in the mojavensis Cluster.</title>
        <authorList>
            <person name="Vanderlinde T."/>
            <person name="Dupim E.G."/>
            <person name="Nazario-Yepiz N.O."/>
            <person name="Carvalho A.B."/>
        </authorList>
    </citation>
    <scope>NUCLEOTIDE SEQUENCE [LARGE SCALE GENOMIC DNA]</scope>
    <source>
        <strain evidence="16">Navoj_Jal97</strain>
        <tissue evidence="16">Whole organism</tissue>
    </source>
</reference>
<gene>
    <name evidence="16" type="ORF">AWZ03_007449</name>
</gene>
<organism evidence="16 17">
    <name type="scientific">Drosophila navojoa</name>
    <name type="common">Fruit fly</name>
    <dbReference type="NCBI Taxonomy" id="7232"/>
    <lineage>
        <taxon>Eukaryota</taxon>
        <taxon>Metazoa</taxon>
        <taxon>Ecdysozoa</taxon>
        <taxon>Arthropoda</taxon>
        <taxon>Hexapoda</taxon>
        <taxon>Insecta</taxon>
        <taxon>Pterygota</taxon>
        <taxon>Neoptera</taxon>
        <taxon>Endopterygota</taxon>
        <taxon>Diptera</taxon>
        <taxon>Brachycera</taxon>
        <taxon>Muscomorpha</taxon>
        <taxon>Ephydroidea</taxon>
        <taxon>Drosophilidae</taxon>
        <taxon>Drosophila</taxon>
    </lineage>
</organism>
<dbReference type="Pfam" id="PF01607">
    <property type="entry name" value="CBM_14"/>
    <property type="match status" value="4"/>
</dbReference>
<feature type="region of interest" description="Disordered" evidence="13">
    <location>
        <begin position="2052"/>
        <end position="2102"/>
    </location>
</feature>
<evidence type="ECO:0000256" key="8">
    <source>
        <dbReference type="ARBA" id="ARBA00023157"/>
    </source>
</evidence>